<reference evidence="4 6" key="2">
    <citation type="journal article" date="2013" name="Nature">
        <title>Insights into bilaterian evolution from three spiralian genomes.</title>
        <authorList>
            <person name="Simakov O."/>
            <person name="Marletaz F."/>
            <person name="Cho S.J."/>
            <person name="Edsinger-Gonzales E."/>
            <person name="Havlak P."/>
            <person name="Hellsten U."/>
            <person name="Kuo D.H."/>
            <person name="Larsson T."/>
            <person name="Lv J."/>
            <person name="Arendt D."/>
            <person name="Savage R."/>
            <person name="Osoegawa K."/>
            <person name="de Jong P."/>
            <person name="Grimwood J."/>
            <person name="Chapman J.A."/>
            <person name="Shapiro H."/>
            <person name="Aerts A."/>
            <person name="Otillar R.P."/>
            <person name="Terry A.Y."/>
            <person name="Boore J.L."/>
            <person name="Grigoriev I.V."/>
            <person name="Lindberg D.R."/>
            <person name="Seaver E.C."/>
            <person name="Weisblat D.A."/>
            <person name="Putnam N.H."/>
            <person name="Rokhsar D.S."/>
        </authorList>
    </citation>
    <scope>NUCLEOTIDE SEQUENCE</scope>
</reference>
<sequence>MGSNKILGCHSNYKPIRNLIYWEDCYLHQTYLETQKTSSNDPIGNPQQANLYTAKVGTNTLYGTNVPTLKVDLHVFHPNFDTITNNYDIGLVKLSTRLNFTDYVQPICLPRKNYNSRELSKFDVCVATGFGKTEHYSSVSRFLLQGRMNIMTYEDCIRNLKRQVYVDESELRQVVVDDIMICAGSIPTYYEPNSCKGDSGSPYVCRDPNGIWTQVGITSFGVPVDFDKSCTNSIFTRVPAFIQFIHDTMSYNIK</sequence>
<dbReference type="OrthoDB" id="6339452at2759"/>
<dbReference type="EnsemblMetazoa" id="HelroT174119">
    <property type="protein sequence ID" value="HelroP174119"/>
    <property type="gene ID" value="HelroG174119"/>
</dbReference>
<reference evidence="6" key="1">
    <citation type="submission" date="2012-12" db="EMBL/GenBank/DDBJ databases">
        <authorList>
            <person name="Hellsten U."/>
            <person name="Grimwood J."/>
            <person name="Chapman J.A."/>
            <person name="Shapiro H."/>
            <person name="Aerts A."/>
            <person name="Otillar R.P."/>
            <person name="Terry A.Y."/>
            <person name="Boore J.L."/>
            <person name="Simakov O."/>
            <person name="Marletaz F."/>
            <person name="Cho S.-J."/>
            <person name="Edsinger-Gonzales E."/>
            <person name="Havlak P."/>
            <person name="Kuo D.-H."/>
            <person name="Larsson T."/>
            <person name="Lv J."/>
            <person name="Arendt D."/>
            <person name="Savage R."/>
            <person name="Osoegawa K."/>
            <person name="de Jong P."/>
            <person name="Lindberg D.R."/>
            <person name="Seaver E.C."/>
            <person name="Weisblat D.A."/>
            <person name="Putnam N.H."/>
            <person name="Grigoriev I.V."/>
            <person name="Rokhsar D.S."/>
        </authorList>
    </citation>
    <scope>NUCLEOTIDE SEQUENCE</scope>
</reference>
<dbReference type="PANTHER" id="PTHR24256">
    <property type="entry name" value="TRYPTASE-RELATED"/>
    <property type="match status" value="1"/>
</dbReference>
<dbReference type="EMBL" id="AMQM01004816">
    <property type="status" value="NOT_ANNOTATED_CDS"/>
    <property type="molecule type" value="Genomic_DNA"/>
</dbReference>
<dbReference type="InterPro" id="IPR043504">
    <property type="entry name" value="Peptidase_S1_PA_chymotrypsin"/>
</dbReference>
<name>T1F7N2_HELRO</name>
<dbReference type="GO" id="GO:0004252">
    <property type="term" value="F:serine-type endopeptidase activity"/>
    <property type="evidence" value="ECO:0000318"/>
    <property type="project" value="GO_Central"/>
</dbReference>
<evidence type="ECO:0000313" key="5">
    <source>
        <dbReference type="EnsemblMetazoa" id="HelroP174119"/>
    </source>
</evidence>
<evidence type="ECO:0000259" key="3">
    <source>
        <dbReference type="PROSITE" id="PS50240"/>
    </source>
</evidence>
<dbReference type="AlphaFoldDB" id="T1F7N2"/>
<dbReference type="RefSeq" id="XP_009018913.1">
    <property type="nucleotide sequence ID" value="XM_009020665.1"/>
</dbReference>
<protein>
    <recommendedName>
        <fullName evidence="3">Peptidase S1 domain-containing protein</fullName>
    </recommendedName>
</protein>
<comment type="similarity">
    <text evidence="2">Belongs to the peptidase S1 family. CLIP subfamily.</text>
</comment>
<dbReference type="STRING" id="6412.T1F7N2"/>
<dbReference type="InterPro" id="IPR001254">
    <property type="entry name" value="Trypsin_dom"/>
</dbReference>
<accession>T1F7N2</accession>
<dbReference type="SMART" id="SM00020">
    <property type="entry name" value="Tryp_SPc"/>
    <property type="match status" value="1"/>
</dbReference>
<dbReference type="GO" id="GO:0005615">
    <property type="term" value="C:extracellular space"/>
    <property type="evidence" value="ECO:0000318"/>
    <property type="project" value="GO_Central"/>
</dbReference>
<evidence type="ECO:0000313" key="4">
    <source>
        <dbReference type="EMBL" id="ESO03220.1"/>
    </source>
</evidence>
<gene>
    <name evidence="5" type="primary">20204831</name>
    <name evidence="4" type="ORF">HELRODRAFT_174119</name>
</gene>
<organism evidence="5 6">
    <name type="scientific">Helobdella robusta</name>
    <name type="common">Californian leech</name>
    <dbReference type="NCBI Taxonomy" id="6412"/>
    <lineage>
        <taxon>Eukaryota</taxon>
        <taxon>Metazoa</taxon>
        <taxon>Spiralia</taxon>
        <taxon>Lophotrochozoa</taxon>
        <taxon>Annelida</taxon>
        <taxon>Clitellata</taxon>
        <taxon>Hirudinea</taxon>
        <taxon>Rhynchobdellida</taxon>
        <taxon>Glossiphoniidae</taxon>
        <taxon>Helobdella</taxon>
    </lineage>
</organism>
<keyword evidence="1" id="KW-1015">Disulfide bond</keyword>
<dbReference type="InterPro" id="IPR051487">
    <property type="entry name" value="Ser/Thr_Proteases_Immune/Dev"/>
</dbReference>
<dbReference type="InterPro" id="IPR009003">
    <property type="entry name" value="Peptidase_S1_PA"/>
</dbReference>
<dbReference type="FunFam" id="2.40.10.10:FF:000268">
    <property type="entry name" value="Uncharacterized protein"/>
    <property type="match status" value="1"/>
</dbReference>
<evidence type="ECO:0000256" key="2">
    <source>
        <dbReference type="ARBA" id="ARBA00024195"/>
    </source>
</evidence>
<proteinExistence type="inferred from homology"/>
<dbReference type="eggNOG" id="KOG3627">
    <property type="taxonomic scope" value="Eukaryota"/>
</dbReference>
<dbReference type="KEGG" id="hro:HELRODRAFT_174119"/>
<dbReference type="PROSITE" id="PS50240">
    <property type="entry name" value="TRYPSIN_DOM"/>
    <property type="match status" value="1"/>
</dbReference>
<dbReference type="SUPFAM" id="SSF50494">
    <property type="entry name" value="Trypsin-like serine proteases"/>
    <property type="match status" value="1"/>
</dbReference>
<evidence type="ECO:0000256" key="1">
    <source>
        <dbReference type="ARBA" id="ARBA00023157"/>
    </source>
</evidence>
<dbReference type="CTD" id="20204831"/>
<evidence type="ECO:0000313" key="6">
    <source>
        <dbReference type="Proteomes" id="UP000015101"/>
    </source>
</evidence>
<dbReference type="InterPro" id="IPR033116">
    <property type="entry name" value="TRYPSIN_SER"/>
</dbReference>
<dbReference type="InParanoid" id="T1F7N2"/>
<dbReference type="Proteomes" id="UP000015101">
    <property type="component" value="Unassembled WGS sequence"/>
</dbReference>
<dbReference type="PROSITE" id="PS00135">
    <property type="entry name" value="TRYPSIN_SER"/>
    <property type="match status" value="1"/>
</dbReference>
<reference evidence="5" key="3">
    <citation type="submission" date="2015-06" db="UniProtKB">
        <authorList>
            <consortium name="EnsemblMetazoa"/>
        </authorList>
    </citation>
    <scope>IDENTIFICATION</scope>
</reference>
<dbReference type="GO" id="GO:0006508">
    <property type="term" value="P:proteolysis"/>
    <property type="evidence" value="ECO:0000318"/>
    <property type="project" value="GO_Central"/>
</dbReference>
<dbReference type="EMBL" id="KB096676">
    <property type="protein sequence ID" value="ESO03220.1"/>
    <property type="molecule type" value="Genomic_DNA"/>
</dbReference>
<dbReference type="Pfam" id="PF00089">
    <property type="entry name" value="Trypsin"/>
    <property type="match status" value="1"/>
</dbReference>
<dbReference type="CDD" id="cd00190">
    <property type="entry name" value="Tryp_SPc"/>
    <property type="match status" value="1"/>
</dbReference>
<dbReference type="GeneID" id="20204831"/>
<dbReference type="HOGENOM" id="CLU_1095288_0_0_1"/>
<dbReference type="Gene3D" id="2.40.10.10">
    <property type="entry name" value="Trypsin-like serine proteases"/>
    <property type="match status" value="1"/>
</dbReference>
<keyword evidence="6" id="KW-1185">Reference proteome</keyword>
<dbReference type="OMA" id="VDDIMIC"/>
<feature type="domain" description="Peptidase S1" evidence="3">
    <location>
        <begin position="25"/>
        <end position="250"/>
    </location>
</feature>